<dbReference type="AlphaFoldDB" id="A0A1U7NKW8"/>
<protein>
    <recommendedName>
        <fullName evidence="3">Ricin B lectin domain-containing protein</fullName>
    </recommendedName>
</protein>
<evidence type="ECO:0000313" key="1">
    <source>
        <dbReference type="EMBL" id="OLU45242.1"/>
    </source>
</evidence>
<proteinExistence type="predicted"/>
<dbReference type="Gene3D" id="2.80.10.50">
    <property type="match status" value="1"/>
</dbReference>
<dbReference type="SUPFAM" id="SSF50370">
    <property type="entry name" value="Ricin B-like lectins"/>
    <property type="match status" value="1"/>
</dbReference>
<dbReference type="RefSeq" id="WP_076341898.1">
    <property type="nucleotide sequence ID" value="NZ_JBGNFS010000001.1"/>
</dbReference>
<dbReference type="Pfam" id="PF05895">
    <property type="entry name" value="DUF859"/>
    <property type="match status" value="1"/>
</dbReference>
<comment type="caution">
    <text evidence="1">The sequence shown here is derived from an EMBL/GenBank/DDBJ whole genome shotgun (WGS) entry which is preliminary data.</text>
</comment>
<dbReference type="OrthoDB" id="1655843at2"/>
<organism evidence="1 2">
    <name type="scientific">Dubosiella newyorkensis</name>
    <dbReference type="NCBI Taxonomy" id="1862672"/>
    <lineage>
        <taxon>Bacteria</taxon>
        <taxon>Bacillati</taxon>
        <taxon>Bacillota</taxon>
        <taxon>Erysipelotrichia</taxon>
        <taxon>Erysipelotrichales</taxon>
        <taxon>Erysipelotrichaceae</taxon>
        <taxon>Dubosiella</taxon>
    </lineage>
</organism>
<dbReference type="STRING" id="1862672.BO225_08845"/>
<accession>A0A1U7NKW8</accession>
<dbReference type="EMBL" id="MPKA01000087">
    <property type="protein sequence ID" value="OLU45242.1"/>
    <property type="molecule type" value="Genomic_DNA"/>
</dbReference>
<keyword evidence="2" id="KW-1185">Reference proteome</keyword>
<dbReference type="GeneID" id="78276045"/>
<sequence>MAYGNWHGAVWRNVWASAYYSIDVQWDYCQDIEANKTKISMMAIRLHRLNSAYYFYNAYGKVGIGDFNGGKFESTVSMDVRNTTLQTFALTNRHSEVEHNPDGSWPTGKKWGQWMFKAGINGYNTPEVGWTVFNIDGSIPKIPRATVPTVSAESINMGSEVTINLPKATSSFTHDIFYKYSSDSSYTTLATGVTGTSQKWTPPVSLASKIPSATSGTWNILVRTKSGSTIIGDKSINITLSVPSNIVPSISSVAVAEATAGIAAQFAAYIQGRSTFKVTVAAAGNQGSTIKSYSVKADGKTYSRDSNVFTTQTINGSGNLNVVATVTDSRGRTASKTVTVAVSAYSSPSVTTFKAVRCTSAGVENEEGTAVKILFNFSIAAMGNKNTRSFKIQQLNGNTWTDIHTITDSYSTNSSIIKTGPFSVDSKFSFRAVAADFFTSATVYSDVSPSFALINFGAGGKSLAFGGVSSNDGSFESYMATKVYNKFQVPIAKDLTDNGVPFAGAGPGLTDLTQLSNYRSFIGALALNGVWNNVLSIRHRNGYSDGSNYGMYIRSALTSSGSLFYRQQYSGNWASERMIVDSWNYPEATKRYHYRFYCPSGGGARWVHIGDFPSNTGGTTHAITIYTGNGFNGRSDQNSEIEIRIKPAAENYGTTFWVNGYYHNSIQVKVYTQSTSTPCQLWVYFPWAWYSGSVEVYTEGSFNFSGANQTGTPAQPANTANAPVANITPDMRGYPIGSVFECTAASISNPANVMGGTWQEIRAVFANINNSNQVIDVAGGATANGTNIDLYVFNGSNAQKFLIQGSPAGQNTARHDLRMWIRTQ</sequence>
<evidence type="ECO:0008006" key="3">
    <source>
        <dbReference type="Google" id="ProtNLM"/>
    </source>
</evidence>
<dbReference type="InterPro" id="IPR035992">
    <property type="entry name" value="Ricin_B-like_lectins"/>
</dbReference>
<dbReference type="Proteomes" id="UP000186705">
    <property type="component" value="Unassembled WGS sequence"/>
</dbReference>
<dbReference type="InterPro" id="IPR008577">
    <property type="entry name" value="DUF859"/>
</dbReference>
<name>A0A1U7NKW8_9FIRM</name>
<evidence type="ECO:0000313" key="2">
    <source>
        <dbReference type="Proteomes" id="UP000186705"/>
    </source>
</evidence>
<gene>
    <name evidence="1" type="ORF">BO225_08845</name>
</gene>
<reference evidence="1 2" key="1">
    <citation type="submission" date="2016-11" db="EMBL/GenBank/DDBJ databases">
        <title>Description of two novel members of the family Erysipelotrichaceae: Ileibacterium lipovorans gen. nov., sp. nov. and Dubosiella newyorkensis, gen. nov., sp. nov.</title>
        <authorList>
            <person name="Cox L.M."/>
            <person name="Sohn J."/>
            <person name="Tyrrell K.L."/>
            <person name="Citron D.M."/>
            <person name="Lawson P.A."/>
            <person name="Patel N.B."/>
            <person name="Iizumi T."/>
            <person name="Perez-Perez G.I."/>
            <person name="Goldstein E.J."/>
            <person name="Blaser M.J."/>
        </authorList>
    </citation>
    <scope>NUCLEOTIDE SEQUENCE [LARGE SCALE GENOMIC DNA]</scope>
    <source>
        <strain evidence="1 2">NYU-BL-A4</strain>
    </source>
</reference>